<evidence type="ECO:0000256" key="2">
    <source>
        <dbReference type="SAM" id="MobiDB-lite"/>
    </source>
</evidence>
<keyword evidence="1" id="KW-0175">Coiled coil</keyword>
<dbReference type="AlphaFoldDB" id="A0A6C0IW00"/>
<evidence type="ECO:0000256" key="1">
    <source>
        <dbReference type="SAM" id="Coils"/>
    </source>
</evidence>
<sequence>MSENLVNQLTLNYMISKQQLAKLNKRIKNDNDNIRQTDKQMYRERIINLFNNLLDENEEEQEHLLTEDVKYAFTCFIDKSIYFFKQCDKCDDLEKERNNQSENENENEREEDDLDLESEDKHQLCKSDDSMESNDSQEYDSNEIPEEEIYVADNKNAKKNFMENIDDIYPDIQLSLDETQDIIKKSNVVSKKKTKSQGVEDINDIQVNWFQNVQQQYKSNKIIPRKKDIIIAGHYHNK</sequence>
<dbReference type="EMBL" id="MN740245">
    <property type="protein sequence ID" value="QHT95713.1"/>
    <property type="molecule type" value="Genomic_DNA"/>
</dbReference>
<feature type="compositionally biased region" description="Acidic residues" evidence="2">
    <location>
        <begin position="103"/>
        <end position="118"/>
    </location>
</feature>
<name>A0A6C0IW00_9ZZZZ</name>
<accession>A0A6C0IW00</accession>
<feature type="region of interest" description="Disordered" evidence="2">
    <location>
        <begin position="96"/>
        <end position="146"/>
    </location>
</feature>
<feature type="compositionally biased region" description="Acidic residues" evidence="2">
    <location>
        <begin position="130"/>
        <end position="146"/>
    </location>
</feature>
<organism evidence="3">
    <name type="scientific">viral metagenome</name>
    <dbReference type="NCBI Taxonomy" id="1070528"/>
    <lineage>
        <taxon>unclassified sequences</taxon>
        <taxon>metagenomes</taxon>
        <taxon>organismal metagenomes</taxon>
    </lineage>
</organism>
<evidence type="ECO:0000313" key="3">
    <source>
        <dbReference type="EMBL" id="QHT95713.1"/>
    </source>
</evidence>
<reference evidence="3" key="1">
    <citation type="journal article" date="2020" name="Nature">
        <title>Giant virus diversity and host interactions through global metagenomics.</title>
        <authorList>
            <person name="Schulz F."/>
            <person name="Roux S."/>
            <person name="Paez-Espino D."/>
            <person name="Jungbluth S."/>
            <person name="Walsh D.A."/>
            <person name="Denef V.J."/>
            <person name="McMahon K.D."/>
            <person name="Konstantinidis K.T."/>
            <person name="Eloe-Fadrosh E.A."/>
            <person name="Kyrpides N.C."/>
            <person name="Woyke T."/>
        </authorList>
    </citation>
    <scope>NUCLEOTIDE SEQUENCE</scope>
    <source>
        <strain evidence="3">GVMAG-M-3300024301-20</strain>
    </source>
</reference>
<proteinExistence type="predicted"/>
<feature type="coiled-coil region" evidence="1">
    <location>
        <begin position="6"/>
        <end position="40"/>
    </location>
</feature>
<feature type="compositionally biased region" description="Basic and acidic residues" evidence="2">
    <location>
        <begin position="119"/>
        <end position="129"/>
    </location>
</feature>
<protein>
    <submittedName>
        <fullName evidence="3">Uncharacterized protein</fullName>
    </submittedName>
</protein>